<dbReference type="InterPro" id="IPR005467">
    <property type="entry name" value="His_kinase_dom"/>
</dbReference>
<keyword evidence="10" id="KW-0812">Transmembrane</keyword>
<dbReference type="InterPro" id="IPR003660">
    <property type="entry name" value="HAMP_dom"/>
</dbReference>
<dbReference type="CDD" id="cd06225">
    <property type="entry name" value="HAMP"/>
    <property type="match status" value="1"/>
</dbReference>
<name>F8E832_FLESM</name>
<evidence type="ECO:0000259" key="12">
    <source>
        <dbReference type="PROSITE" id="PS50885"/>
    </source>
</evidence>
<dbReference type="InterPro" id="IPR036890">
    <property type="entry name" value="HATPase_C_sf"/>
</dbReference>
<evidence type="ECO:0000256" key="3">
    <source>
        <dbReference type="ARBA" id="ARBA00012438"/>
    </source>
</evidence>
<dbReference type="AlphaFoldDB" id="F8E832"/>
<protein>
    <recommendedName>
        <fullName evidence="3">histidine kinase</fullName>
        <ecNumber evidence="3">2.7.13.3</ecNumber>
    </recommendedName>
</protein>
<feature type="transmembrane region" description="Helical" evidence="10">
    <location>
        <begin position="187"/>
        <end position="208"/>
    </location>
</feature>
<dbReference type="Gene3D" id="1.10.287.130">
    <property type="match status" value="1"/>
</dbReference>
<dbReference type="STRING" id="717231.Flexsi_0266"/>
<sequence>MKSLKNKRYINLQIKITVLVFVILLSLSYLIGLYLSSNVKNKALSISKTYLTSLPSLIDNSINNFMVAGDKTVVKQLVKELSTDENIIGIHIFDAEGDISCAFSDFESRYPNKYLHMIYSNYTKKETLKEIKSEKIDMLAYYKPYENKKECRRCHPSEKKIIGVLNINVDMSQFTGELKSEANTVQAILMISAFVLAGILSYVINYLITRPVRKLENGMKEVSNNNLNTTVEINSRDELEKLADYFNQMVKSLRKANKEIDSFQKSLIHTDRLMTVGQLTASLSHEIKNPLNSIFITADLLLEKCEQFDDPYYTRLIDNIVSDSERIRDIISQTLNFSKLDNSGLEAVPIKDLLNNILIYAGRILFDNERINFELDANDRLMQCNLKVNKTSMEQVFINLLKNAVESIPDNEEGEVRLVIKRDDVNYVTFVISDTGVGIPESVQDDIFNQFYTTKKQGTGLGLSIVKELVEFHDGEIYVESEEGKGTSFIVKLPVADCEQAASRNGE</sequence>
<dbReference type="SUPFAM" id="SSF55874">
    <property type="entry name" value="ATPase domain of HSP90 chaperone/DNA topoisomerase II/histidine kinase"/>
    <property type="match status" value="1"/>
</dbReference>
<reference evidence="14" key="2">
    <citation type="submission" date="2011-06" db="EMBL/GenBank/DDBJ databases">
        <title>The complete genome of Flexistipes sinusarabici DSM 4947.</title>
        <authorList>
            <person name="Lucas S."/>
            <person name="Han J."/>
            <person name="Lapidus A."/>
            <person name="Bruce D."/>
            <person name="Goodwin L."/>
            <person name="Pitluck S."/>
            <person name="Peters L."/>
            <person name="Kyrpides N."/>
            <person name="Mavromatis K."/>
            <person name="Ivanova N."/>
            <person name="Mikhailova N."/>
            <person name="Chertkov O."/>
            <person name="Detter J.C."/>
            <person name="Tapia R."/>
            <person name="Han C."/>
            <person name="Land M."/>
            <person name="Hauser L."/>
            <person name="Markowitz V."/>
            <person name="Cheng J.-F."/>
            <person name="Hugenholtz P."/>
            <person name="Woyke T."/>
            <person name="Wu D."/>
            <person name="Spring S."/>
            <person name="Schroeder M."/>
            <person name="Brambilla E."/>
            <person name="Klenk H.-P."/>
            <person name="Eisen J.A."/>
        </authorList>
    </citation>
    <scope>NUCLEOTIDE SEQUENCE [LARGE SCALE GENOMIC DNA]</scope>
    <source>
        <strain evidence="14">DSM 4947 / MAS 10</strain>
    </source>
</reference>
<dbReference type="EMBL" id="CP002858">
    <property type="protein sequence ID" value="AEI13956.1"/>
    <property type="molecule type" value="Genomic_DNA"/>
</dbReference>
<keyword evidence="10" id="KW-1133">Transmembrane helix</keyword>
<keyword evidence="8" id="KW-0067">ATP-binding</keyword>
<dbReference type="PANTHER" id="PTHR43065">
    <property type="entry name" value="SENSOR HISTIDINE KINASE"/>
    <property type="match status" value="1"/>
</dbReference>
<dbReference type="PROSITE" id="PS50109">
    <property type="entry name" value="HIS_KIN"/>
    <property type="match status" value="1"/>
</dbReference>
<feature type="domain" description="Histidine kinase" evidence="11">
    <location>
        <begin position="282"/>
        <end position="497"/>
    </location>
</feature>
<evidence type="ECO:0000313" key="14">
    <source>
        <dbReference type="Proteomes" id="UP000006621"/>
    </source>
</evidence>
<dbReference type="Pfam" id="PF00512">
    <property type="entry name" value="HisKA"/>
    <property type="match status" value="1"/>
</dbReference>
<dbReference type="GO" id="GO:0005524">
    <property type="term" value="F:ATP binding"/>
    <property type="evidence" value="ECO:0007669"/>
    <property type="project" value="UniProtKB-KW"/>
</dbReference>
<keyword evidence="7 13" id="KW-0418">Kinase</keyword>
<dbReference type="Gene3D" id="3.30.450.290">
    <property type="match status" value="1"/>
</dbReference>
<dbReference type="SMART" id="SM00387">
    <property type="entry name" value="HATPase_c"/>
    <property type="match status" value="1"/>
</dbReference>
<keyword evidence="5" id="KW-0808">Transferase</keyword>
<dbReference type="Gene3D" id="3.30.565.10">
    <property type="entry name" value="Histidine kinase-like ATPase, C-terminal domain"/>
    <property type="match status" value="1"/>
</dbReference>
<dbReference type="InterPro" id="IPR036097">
    <property type="entry name" value="HisK_dim/P_sf"/>
</dbReference>
<gene>
    <name evidence="13" type="ordered locus">Flexsi_0266</name>
</gene>
<dbReference type="PROSITE" id="PS50885">
    <property type="entry name" value="HAMP"/>
    <property type="match status" value="1"/>
</dbReference>
<evidence type="ECO:0000313" key="13">
    <source>
        <dbReference type="EMBL" id="AEI13956.1"/>
    </source>
</evidence>
<evidence type="ECO:0000256" key="2">
    <source>
        <dbReference type="ARBA" id="ARBA00004370"/>
    </source>
</evidence>
<dbReference type="InterPro" id="IPR048904">
    <property type="entry name" value="Mcp40H-20-like_sensor"/>
</dbReference>
<accession>F8E832</accession>
<dbReference type="CDD" id="cd00082">
    <property type="entry name" value="HisKA"/>
    <property type="match status" value="1"/>
</dbReference>
<dbReference type="InterPro" id="IPR003594">
    <property type="entry name" value="HATPase_dom"/>
</dbReference>
<dbReference type="RefSeq" id="WP_013885468.1">
    <property type="nucleotide sequence ID" value="NC_015672.1"/>
</dbReference>
<keyword evidence="10" id="KW-0472">Membrane</keyword>
<dbReference type="Proteomes" id="UP000006621">
    <property type="component" value="Chromosome"/>
</dbReference>
<reference evidence="13 14" key="1">
    <citation type="journal article" date="2011" name="Stand. Genomic Sci.">
        <title>Genome sequence of the moderately thermophilic halophile Flexistipes sinusarabici strain (MAS10).</title>
        <authorList>
            <person name="Lapidus A."/>
            <person name="Chertkov O."/>
            <person name="Nolan M."/>
            <person name="Lucas S."/>
            <person name="Hammon N."/>
            <person name="Deshpande S."/>
            <person name="Cheng J.F."/>
            <person name="Tapia R."/>
            <person name="Han C."/>
            <person name="Goodwin L."/>
            <person name="Pitluck S."/>
            <person name="Liolios K."/>
            <person name="Pagani I."/>
            <person name="Ivanova N."/>
            <person name="Huntemann M."/>
            <person name="Mavromatis K."/>
            <person name="Mikhailova N."/>
            <person name="Pati A."/>
            <person name="Chen A."/>
            <person name="Palaniappan K."/>
            <person name="Land M."/>
            <person name="Hauser L."/>
            <person name="Brambilla E.M."/>
            <person name="Rohde M."/>
            <person name="Abt B."/>
            <person name="Spring S."/>
            <person name="Goker M."/>
            <person name="Bristow J."/>
            <person name="Eisen J.A."/>
            <person name="Markowitz V."/>
            <person name="Hugenholtz P."/>
            <person name="Kyrpides N.C."/>
            <person name="Klenk H.P."/>
            <person name="Woyke T."/>
        </authorList>
    </citation>
    <scope>NUCLEOTIDE SEQUENCE [LARGE SCALE GENOMIC DNA]</scope>
    <source>
        <strain evidence="14">DSM 4947 / MAS 10</strain>
    </source>
</reference>
<dbReference type="SMART" id="SM00388">
    <property type="entry name" value="HisKA"/>
    <property type="match status" value="1"/>
</dbReference>
<keyword evidence="9" id="KW-0902">Two-component regulatory system</keyword>
<evidence type="ECO:0000256" key="8">
    <source>
        <dbReference type="ARBA" id="ARBA00022840"/>
    </source>
</evidence>
<dbReference type="EC" id="2.7.13.3" evidence="3"/>
<dbReference type="PRINTS" id="PR00344">
    <property type="entry name" value="BCTRLSENSOR"/>
</dbReference>
<proteinExistence type="predicted"/>
<dbReference type="SUPFAM" id="SSF158472">
    <property type="entry name" value="HAMP domain-like"/>
    <property type="match status" value="1"/>
</dbReference>
<dbReference type="Pfam" id="PF02518">
    <property type="entry name" value="HATPase_c"/>
    <property type="match status" value="1"/>
</dbReference>
<evidence type="ECO:0000256" key="9">
    <source>
        <dbReference type="ARBA" id="ARBA00023012"/>
    </source>
</evidence>
<dbReference type="SMART" id="SM00304">
    <property type="entry name" value="HAMP"/>
    <property type="match status" value="1"/>
</dbReference>
<evidence type="ECO:0000256" key="4">
    <source>
        <dbReference type="ARBA" id="ARBA00022553"/>
    </source>
</evidence>
<dbReference type="Pfam" id="PF00672">
    <property type="entry name" value="HAMP"/>
    <property type="match status" value="1"/>
</dbReference>
<dbReference type="PANTHER" id="PTHR43065:SF46">
    <property type="entry name" value="C4-DICARBOXYLATE TRANSPORT SENSOR PROTEIN DCTB"/>
    <property type="match status" value="1"/>
</dbReference>
<dbReference type="GO" id="GO:0016020">
    <property type="term" value="C:membrane"/>
    <property type="evidence" value="ECO:0007669"/>
    <property type="project" value="UniProtKB-SubCell"/>
</dbReference>
<evidence type="ECO:0000256" key="10">
    <source>
        <dbReference type="SAM" id="Phobius"/>
    </source>
</evidence>
<evidence type="ECO:0000256" key="1">
    <source>
        <dbReference type="ARBA" id="ARBA00000085"/>
    </source>
</evidence>
<keyword evidence="14" id="KW-1185">Reference proteome</keyword>
<dbReference type="SUPFAM" id="SSF47384">
    <property type="entry name" value="Homodimeric domain of signal transducing histidine kinase"/>
    <property type="match status" value="1"/>
</dbReference>
<evidence type="ECO:0000256" key="6">
    <source>
        <dbReference type="ARBA" id="ARBA00022741"/>
    </source>
</evidence>
<dbReference type="GO" id="GO:0000155">
    <property type="term" value="F:phosphorelay sensor kinase activity"/>
    <property type="evidence" value="ECO:0007669"/>
    <property type="project" value="InterPro"/>
</dbReference>
<dbReference type="Pfam" id="PF21563">
    <property type="entry name" value="Mcp40H-20_sensor"/>
    <property type="match status" value="1"/>
</dbReference>
<evidence type="ECO:0000256" key="7">
    <source>
        <dbReference type="ARBA" id="ARBA00022777"/>
    </source>
</evidence>
<evidence type="ECO:0000259" key="11">
    <source>
        <dbReference type="PROSITE" id="PS50109"/>
    </source>
</evidence>
<dbReference type="Gene3D" id="6.10.340.10">
    <property type="match status" value="1"/>
</dbReference>
<dbReference type="KEGG" id="fsi:Flexsi_0266"/>
<keyword evidence="6" id="KW-0547">Nucleotide-binding</keyword>
<dbReference type="eggNOG" id="COG4191">
    <property type="taxonomic scope" value="Bacteria"/>
</dbReference>
<dbReference type="InterPro" id="IPR004358">
    <property type="entry name" value="Sig_transdc_His_kin-like_C"/>
</dbReference>
<feature type="transmembrane region" description="Helical" evidence="10">
    <location>
        <begin position="12"/>
        <end position="35"/>
    </location>
</feature>
<dbReference type="HOGENOM" id="CLU_000445_89_29_0"/>
<organism evidence="13 14">
    <name type="scientific">Flexistipes sinusarabici (strain ATCC 49648 / DSM 4947 / MAS 10)</name>
    <dbReference type="NCBI Taxonomy" id="717231"/>
    <lineage>
        <taxon>Bacteria</taxon>
        <taxon>Pseudomonadati</taxon>
        <taxon>Deferribacterota</taxon>
        <taxon>Deferribacteres</taxon>
        <taxon>Deferribacterales</taxon>
        <taxon>Flexistipitaceae</taxon>
        <taxon>Flexistipes</taxon>
    </lineage>
</organism>
<comment type="catalytic activity">
    <reaction evidence="1">
        <text>ATP + protein L-histidine = ADP + protein N-phospho-L-histidine.</text>
        <dbReference type="EC" id="2.7.13.3"/>
    </reaction>
</comment>
<keyword evidence="4" id="KW-0597">Phosphoprotein</keyword>
<dbReference type="InterPro" id="IPR003661">
    <property type="entry name" value="HisK_dim/P_dom"/>
</dbReference>
<comment type="subcellular location">
    <subcellularLocation>
        <location evidence="2">Membrane</location>
    </subcellularLocation>
</comment>
<evidence type="ECO:0000256" key="5">
    <source>
        <dbReference type="ARBA" id="ARBA00022679"/>
    </source>
</evidence>
<feature type="domain" description="HAMP" evidence="12">
    <location>
        <begin position="206"/>
        <end position="258"/>
    </location>
</feature>